<dbReference type="InterPro" id="IPR018394">
    <property type="entry name" value="DNA_photolyase_1_CS_C"/>
</dbReference>
<reference evidence="8" key="2">
    <citation type="submission" date="2020-09" db="EMBL/GenBank/DDBJ databases">
        <authorList>
            <person name="Sun Q."/>
            <person name="Kim S."/>
        </authorList>
    </citation>
    <scope>NUCLEOTIDE SEQUENCE</scope>
    <source>
        <strain evidence="8">KCTC 12710</strain>
    </source>
</reference>
<dbReference type="GO" id="GO:0071949">
    <property type="term" value="F:FAD binding"/>
    <property type="evidence" value="ECO:0007669"/>
    <property type="project" value="TreeGrafter"/>
</dbReference>
<feature type="binding site" evidence="5">
    <location>
        <position position="268"/>
    </location>
    <ligand>
        <name>FAD</name>
        <dbReference type="ChEBI" id="CHEBI:57692"/>
    </ligand>
</feature>
<gene>
    <name evidence="8" type="primary">phrB2</name>
    <name evidence="8" type="ORF">GCM10007028_31620</name>
</gene>
<proteinExistence type="inferred from homology"/>
<dbReference type="Pfam" id="PF03441">
    <property type="entry name" value="FAD_binding_7"/>
    <property type="match status" value="1"/>
</dbReference>
<dbReference type="GO" id="GO:0003904">
    <property type="term" value="F:deoxyribodipyrimidine photo-lyase activity"/>
    <property type="evidence" value="ECO:0007669"/>
    <property type="project" value="TreeGrafter"/>
</dbReference>
<dbReference type="Gene3D" id="1.10.579.10">
    <property type="entry name" value="DNA Cyclobutane Dipyrimidine Photolyase, subunit A, domain 3"/>
    <property type="match status" value="1"/>
</dbReference>
<keyword evidence="4 6" id="KW-0157">Chromophore</keyword>
<keyword evidence="3 5" id="KW-0274">FAD</keyword>
<comment type="cofactor">
    <cofactor evidence="1">
        <name>(6R)-5,10-methylene-5,6,7,8-tetrahydrofolate</name>
        <dbReference type="ChEBI" id="CHEBI:15636"/>
    </cofactor>
</comment>
<keyword evidence="2 5" id="KW-0285">Flavoprotein</keyword>
<feature type="binding site" evidence="5">
    <location>
        <position position="217"/>
    </location>
    <ligand>
        <name>FAD</name>
        <dbReference type="ChEBI" id="CHEBI:57692"/>
    </ligand>
</feature>
<sequence length="497" mass="58490">MPTKTCINIVWFKRDLRLHDNGAIEFAIKEKKPFLFLYCFEPILLNDPHYNSRHWGFIKESLIDLNNELLKYNSKILIVQSDIIPTINGLLEKYKVQNIFSHQETGLLVTYNRDKSFNRFCKNNFISWKENINNGVQRGLNNRDNWNELMDVFYAQKPHVFSPRQGQLISIGAIENLEKNFKTIDLTTDAYSPFQKGGRTMGLKYLKSFFENRHANYMAHISKPELSRKSCSRISPYIAWGNLSMREVYQEAHNLALYSKHKKDLTAFMSRLRWQAHFIQKFEMEHTMEASSINKGFHKLKKGISKTYQNAWKAGMTGYPLIDACMRCLSHTGYLNFRMRALVVSFFTHNLWQPWQEATTHLSQLFLDFEPGIHFPQLQMQAGETGINMLRIYNPIKNSLEHDPDAQFIKKWVPELKNLEIPFAHQPFIMTKLEQEFYNFKLGKDYPAPIVNLESSRKNASDILWQLRKHPLVIEEGKRILKKHTIKRRSKNTQNTD</sequence>
<dbReference type="Proteomes" id="UP000636004">
    <property type="component" value="Unassembled WGS sequence"/>
</dbReference>
<evidence type="ECO:0000313" key="8">
    <source>
        <dbReference type="EMBL" id="GGZ90844.1"/>
    </source>
</evidence>
<dbReference type="InterPro" id="IPR036134">
    <property type="entry name" value="Crypto/Photolyase_FAD-like_sf"/>
</dbReference>
<evidence type="ECO:0000259" key="7">
    <source>
        <dbReference type="PROSITE" id="PS51645"/>
    </source>
</evidence>
<dbReference type="SUPFAM" id="SSF48173">
    <property type="entry name" value="Cryptochrome/photolyase FAD-binding domain"/>
    <property type="match status" value="1"/>
</dbReference>
<dbReference type="Gene3D" id="1.25.40.80">
    <property type="match status" value="1"/>
</dbReference>
<dbReference type="GO" id="GO:0003677">
    <property type="term" value="F:DNA binding"/>
    <property type="evidence" value="ECO:0007669"/>
    <property type="project" value="TreeGrafter"/>
</dbReference>
<comment type="cofactor">
    <cofactor evidence="5">
        <name>FAD</name>
        <dbReference type="ChEBI" id="CHEBI:57692"/>
    </cofactor>
    <text evidence="5">Binds 1 FAD per subunit.</text>
</comment>
<reference evidence="8" key="1">
    <citation type="journal article" date="2014" name="Int. J. Syst. Evol. Microbiol.">
        <title>Complete genome sequence of Corynebacterium casei LMG S-19264T (=DSM 44701T), isolated from a smear-ripened cheese.</title>
        <authorList>
            <consortium name="US DOE Joint Genome Institute (JGI-PGF)"/>
            <person name="Walter F."/>
            <person name="Albersmeier A."/>
            <person name="Kalinowski J."/>
            <person name="Ruckert C."/>
        </authorList>
    </citation>
    <scope>NUCLEOTIDE SEQUENCE</scope>
    <source>
        <strain evidence="8">KCTC 12710</strain>
    </source>
</reference>
<protein>
    <submittedName>
        <fullName evidence="8">FAD-binding protein</fullName>
    </submittedName>
</protein>
<dbReference type="SUPFAM" id="SSF52425">
    <property type="entry name" value="Cryptochrome/photolyase, N-terminal domain"/>
    <property type="match status" value="1"/>
</dbReference>
<dbReference type="PANTHER" id="PTHR11455">
    <property type="entry name" value="CRYPTOCHROME"/>
    <property type="match status" value="1"/>
</dbReference>
<dbReference type="PRINTS" id="PR00147">
    <property type="entry name" value="DNAPHOTLYASE"/>
</dbReference>
<comment type="similarity">
    <text evidence="6">Belongs to the DNA photolyase family.</text>
</comment>
<accession>A0A918VEJ0</accession>
<dbReference type="PROSITE" id="PS00394">
    <property type="entry name" value="DNA_PHOTOLYASES_1_1"/>
    <property type="match status" value="1"/>
</dbReference>
<dbReference type="Gene3D" id="3.40.50.620">
    <property type="entry name" value="HUPs"/>
    <property type="match status" value="1"/>
</dbReference>
<evidence type="ECO:0000256" key="1">
    <source>
        <dbReference type="ARBA" id="ARBA00001932"/>
    </source>
</evidence>
<dbReference type="GO" id="GO:0009416">
    <property type="term" value="P:response to light stimulus"/>
    <property type="evidence" value="ECO:0007669"/>
    <property type="project" value="TreeGrafter"/>
</dbReference>
<dbReference type="InterPro" id="IPR005101">
    <property type="entry name" value="Cryptochr/Photolyase_FAD-bd"/>
</dbReference>
<evidence type="ECO:0000256" key="3">
    <source>
        <dbReference type="ARBA" id="ARBA00022827"/>
    </source>
</evidence>
<evidence type="ECO:0000256" key="5">
    <source>
        <dbReference type="PIRSR" id="PIRSR602081-1"/>
    </source>
</evidence>
<evidence type="ECO:0000313" key="9">
    <source>
        <dbReference type="Proteomes" id="UP000636004"/>
    </source>
</evidence>
<dbReference type="EMBL" id="BMWZ01000008">
    <property type="protein sequence ID" value="GGZ90844.1"/>
    <property type="molecule type" value="Genomic_DNA"/>
</dbReference>
<keyword evidence="9" id="KW-1185">Reference proteome</keyword>
<dbReference type="InterPro" id="IPR002081">
    <property type="entry name" value="Cryptochrome/DNA_photolyase_1"/>
</dbReference>
<dbReference type="GO" id="GO:0006950">
    <property type="term" value="P:response to stress"/>
    <property type="evidence" value="ECO:0007669"/>
    <property type="project" value="UniProtKB-ARBA"/>
</dbReference>
<dbReference type="GO" id="GO:0006139">
    <property type="term" value="P:nucleobase-containing compound metabolic process"/>
    <property type="evidence" value="ECO:0007669"/>
    <property type="project" value="UniProtKB-ARBA"/>
</dbReference>
<dbReference type="AlphaFoldDB" id="A0A918VEJ0"/>
<evidence type="ECO:0000256" key="2">
    <source>
        <dbReference type="ARBA" id="ARBA00022630"/>
    </source>
</evidence>
<dbReference type="PANTHER" id="PTHR11455:SF9">
    <property type="entry name" value="CRYPTOCHROME CIRCADIAN CLOCK 5 ISOFORM X1"/>
    <property type="match status" value="1"/>
</dbReference>
<name>A0A918VEJ0_9FLAO</name>
<dbReference type="InterPro" id="IPR014729">
    <property type="entry name" value="Rossmann-like_a/b/a_fold"/>
</dbReference>
<dbReference type="InterPro" id="IPR036155">
    <property type="entry name" value="Crypto/Photolyase_N_sf"/>
</dbReference>
<dbReference type="RefSeq" id="WP_189362398.1">
    <property type="nucleotide sequence ID" value="NZ_BMWZ01000008.1"/>
</dbReference>
<evidence type="ECO:0000256" key="6">
    <source>
        <dbReference type="RuleBase" id="RU004182"/>
    </source>
</evidence>
<organism evidence="8 9">
    <name type="scientific">Algibacter mikhailovii</name>
    <dbReference type="NCBI Taxonomy" id="425498"/>
    <lineage>
        <taxon>Bacteria</taxon>
        <taxon>Pseudomonadati</taxon>
        <taxon>Bacteroidota</taxon>
        <taxon>Flavobacteriia</taxon>
        <taxon>Flavobacteriales</taxon>
        <taxon>Flavobacteriaceae</taxon>
        <taxon>Algibacter</taxon>
    </lineage>
</organism>
<comment type="caution">
    <text evidence="8">The sequence shown here is derived from an EMBL/GenBank/DDBJ whole genome shotgun (WGS) entry which is preliminary data.</text>
</comment>
<dbReference type="InterPro" id="IPR006050">
    <property type="entry name" value="DNA_photolyase_N"/>
</dbReference>
<feature type="domain" description="Photolyase/cryptochrome alpha/beta" evidence="7">
    <location>
        <begin position="6"/>
        <end position="136"/>
    </location>
</feature>
<dbReference type="Pfam" id="PF00875">
    <property type="entry name" value="DNA_photolyase"/>
    <property type="match status" value="1"/>
</dbReference>
<dbReference type="PROSITE" id="PS51645">
    <property type="entry name" value="PHR_CRY_ALPHA_BETA"/>
    <property type="match status" value="1"/>
</dbReference>
<evidence type="ECO:0000256" key="4">
    <source>
        <dbReference type="ARBA" id="ARBA00022991"/>
    </source>
</evidence>